<dbReference type="PROSITE" id="PS51747">
    <property type="entry name" value="CYT_DCMP_DEAMINASES_2"/>
    <property type="match status" value="1"/>
</dbReference>
<name>A0A2P2KW16_RHIMU</name>
<protein>
    <submittedName>
        <fullName evidence="4">Hydrolase</fullName>
    </submittedName>
</protein>
<reference evidence="4" key="1">
    <citation type="submission" date="2018-02" db="EMBL/GenBank/DDBJ databases">
        <title>Rhizophora mucronata_Transcriptome.</title>
        <authorList>
            <person name="Meera S.P."/>
            <person name="Sreeshan A."/>
            <person name="Augustine A."/>
        </authorList>
    </citation>
    <scope>NUCLEOTIDE SEQUENCE</scope>
    <source>
        <tissue evidence="4">Leaf</tissue>
    </source>
</reference>
<proteinExistence type="inferred from homology"/>
<evidence type="ECO:0000259" key="3">
    <source>
        <dbReference type="PROSITE" id="PS51747"/>
    </source>
</evidence>
<evidence type="ECO:0000256" key="1">
    <source>
        <dbReference type="ARBA" id="ARBA00022694"/>
    </source>
</evidence>
<dbReference type="SUPFAM" id="SSF53927">
    <property type="entry name" value="Cytidine deaminase-like"/>
    <property type="match status" value="1"/>
</dbReference>
<dbReference type="InterPro" id="IPR002125">
    <property type="entry name" value="CMP_dCMP_dom"/>
</dbReference>
<dbReference type="GO" id="GO:0005737">
    <property type="term" value="C:cytoplasm"/>
    <property type="evidence" value="ECO:0007669"/>
    <property type="project" value="TreeGrafter"/>
</dbReference>
<accession>A0A2P2KW16</accession>
<evidence type="ECO:0000313" key="4">
    <source>
        <dbReference type="EMBL" id="MBX09887.1"/>
    </source>
</evidence>
<dbReference type="GO" id="GO:0052717">
    <property type="term" value="F:tRNA-specific adenosine-34 deaminase activity"/>
    <property type="evidence" value="ECO:0007669"/>
    <property type="project" value="UniProtKB-EC"/>
</dbReference>
<dbReference type="PANTHER" id="PTHR11079:SF156">
    <property type="entry name" value="INACTIVE TRNA-SPECIFIC ADENOSINE DEAMINASE-LIKE PROTEIN 3-RELATED"/>
    <property type="match status" value="1"/>
</dbReference>
<dbReference type="GO" id="GO:0002100">
    <property type="term" value="P:tRNA wobble adenosine to inosine editing"/>
    <property type="evidence" value="ECO:0007669"/>
    <property type="project" value="InterPro"/>
</dbReference>
<organism evidence="4">
    <name type="scientific">Rhizophora mucronata</name>
    <name type="common">Asiatic mangrove</name>
    <dbReference type="NCBI Taxonomy" id="61149"/>
    <lineage>
        <taxon>Eukaryota</taxon>
        <taxon>Viridiplantae</taxon>
        <taxon>Streptophyta</taxon>
        <taxon>Embryophyta</taxon>
        <taxon>Tracheophyta</taxon>
        <taxon>Spermatophyta</taxon>
        <taxon>Magnoliopsida</taxon>
        <taxon>eudicotyledons</taxon>
        <taxon>Gunneridae</taxon>
        <taxon>Pentapetalae</taxon>
        <taxon>rosids</taxon>
        <taxon>fabids</taxon>
        <taxon>Malpighiales</taxon>
        <taxon>Rhizophoraceae</taxon>
        <taxon>Rhizophora</taxon>
    </lineage>
</organism>
<keyword evidence="4" id="KW-0378">Hydrolase</keyword>
<dbReference type="GO" id="GO:0005634">
    <property type="term" value="C:nucleus"/>
    <property type="evidence" value="ECO:0007669"/>
    <property type="project" value="TreeGrafter"/>
</dbReference>
<feature type="domain" description="CMP/dCMP-type deaminase" evidence="3">
    <location>
        <begin position="266"/>
        <end position="386"/>
    </location>
</feature>
<keyword evidence="1" id="KW-0819">tRNA processing</keyword>
<sequence length="416" mass="46510">MSESTDAWQIIHIPEKPPILPNQQPTANVVASVIEPKHANNLIRRLNQVAPLENLRHVKRIQKRNAEEGKTQLLAILCLICEDDHQLNSLPQCVQELIQSYQLSPFITKVCKFAATSREEWEEQCKLWPTSYHPPTYNIEGITGFSEDDSLSVFSFMKMAIELAKSGDDLIVNAAVIVDPSFQQIIASGCDQICSWHVSTDKSSTVNAPFKMPATVRSHPAWNAVPSQETMLSNGLPSALNGTCVAVSCLNPLRWTQQQLYVTSPCYWHPLRHAAIVAIESSADRDRRLFPSVGSMGEKPLEVESMHFASFPAKRQKIANVESGKELDVDTKDTASVPVRPYLCTGYDIYLVWEPCTMCAMALVHQRIRRIFYAFPNPNAGALGSIHRLQGEKSLNHHYVVFRVLLPGEVLSLVGR</sequence>
<dbReference type="GO" id="GO:0046872">
    <property type="term" value="F:metal ion binding"/>
    <property type="evidence" value="ECO:0007669"/>
    <property type="project" value="UniProtKB-KW"/>
</dbReference>
<dbReference type="EMBL" id="GGEC01029403">
    <property type="protein sequence ID" value="MBX09887.1"/>
    <property type="molecule type" value="Transcribed_RNA"/>
</dbReference>
<dbReference type="AlphaFoldDB" id="A0A2P2KW16"/>
<dbReference type="Gene3D" id="3.40.140.10">
    <property type="entry name" value="Cytidine Deaminase, domain 2"/>
    <property type="match status" value="1"/>
</dbReference>
<comment type="similarity">
    <text evidence="2">Belongs to the cytidine and deoxycytidylate deaminase family. ADAT3 subfamily.</text>
</comment>
<dbReference type="PANTHER" id="PTHR11079">
    <property type="entry name" value="CYTOSINE DEAMINASE FAMILY MEMBER"/>
    <property type="match status" value="1"/>
</dbReference>
<dbReference type="InterPro" id="IPR016193">
    <property type="entry name" value="Cytidine_deaminase-like"/>
</dbReference>
<evidence type="ECO:0000256" key="2">
    <source>
        <dbReference type="ARBA" id="ARBA00038160"/>
    </source>
</evidence>